<dbReference type="PANTHER" id="PTHR44259">
    <property type="entry name" value="OS07G0183000 PROTEIN-RELATED"/>
    <property type="match status" value="1"/>
</dbReference>
<evidence type="ECO:0000259" key="1">
    <source>
        <dbReference type="Pfam" id="PF03478"/>
    </source>
</evidence>
<organism evidence="2 3">
    <name type="scientific">Eucalyptus globulus</name>
    <name type="common">Tasmanian blue gum</name>
    <dbReference type="NCBI Taxonomy" id="34317"/>
    <lineage>
        <taxon>Eukaryota</taxon>
        <taxon>Viridiplantae</taxon>
        <taxon>Streptophyta</taxon>
        <taxon>Embryophyta</taxon>
        <taxon>Tracheophyta</taxon>
        <taxon>Spermatophyta</taxon>
        <taxon>Magnoliopsida</taxon>
        <taxon>eudicotyledons</taxon>
        <taxon>Gunneridae</taxon>
        <taxon>Pentapetalae</taxon>
        <taxon>rosids</taxon>
        <taxon>malvids</taxon>
        <taxon>Myrtales</taxon>
        <taxon>Myrtaceae</taxon>
        <taxon>Myrtoideae</taxon>
        <taxon>Eucalypteae</taxon>
        <taxon>Eucalyptus</taxon>
    </lineage>
</organism>
<dbReference type="Pfam" id="PF03478">
    <property type="entry name" value="Beta-prop_KIB1-4"/>
    <property type="match status" value="1"/>
</dbReference>
<reference evidence="2 3" key="1">
    <citation type="submission" date="2024-11" db="EMBL/GenBank/DDBJ databases">
        <title>Chromosome-level genome assembly of Eucalyptus globulus Labill. provides insights into its genome evolution.</title>
        <authorList>
            <person name="Li X."/>
        </authorList>
    </citation>
    <scope>NUCLEOTIDE SEQUENCE [LARGE SCALE GENOMIC DNA]</scope>
    <source>
        <strain evidence="2">CL2024</strain>
        <tissue evidence="2">Fresh tender leaves</tissue>
    </source>
</reference>
<keyword evidence="3" id="KW-1185">Reference proteome</keyword>
<dbReference type="PANTHER" id="PTHR44259:SF65">
    <property type="entry name" value="F-BOX DOMAIN-CONTAINING PROTEIN"/>
    <property type="match status" value="1"/>
</dbReference>
<comment type="caution">
    <text evidence="2">The sequence shown here is derived from an EMBL/GenBank/DDBJ whole genome shotgun (WGS) entry which is preliminary data.</text>
</comment>
<dbReference type="Proteomes" id="UP001634007">
    <property type="component" value="Unassembled WGS sequence"/>
</dbReference>
<dbReference type="AlphaFoldDB" id="A0ABD3JCV1"/>
<accession>A0ABD3JCV1</accession>
<gene>
    <name evidence="2" type="ORF">ACJRO7_029934</name>
</gene>
<dbReference type="InterPro" id="IPR050942">
    <property type="entry name" value="F-box_BR-signaling"/>
</dbReference>
<evidence type="ECO:0000313" key="2">
    <source>
        <dbReference type="EMBL" id="KAL3724844.1"/>
    </source>
</evidence>
<sequence length="347" mass="40234">MAQNWPDLLPELLELCSRRLLLRDWIGMQLLELCSRRLLLRDWFAFRSVCSTCARRGVLPHSKRGSTTQVLMPEVKGKRCFSSRGWIFTIGKDWKIHMLNPLSRALSRADDIIELPSAKTLPNWGPGIEEQPDDYCRVFLRKFSFGNPEIRSGKSCHPRTTPDNGVLDVIHYHGQFVALGYQAVIFTSDVDGPYPTTQVILETPESPEFRDSINFAINEYLVESAGRLLLILRFEEREQKQRFEQREQKHGTVSFQVFVADLDTRKWTELESMGNVSLFVGFNSSFSIQVDENQQVIKPNCIYFTCWGDIGIYHMEDGRIEFDTKADYNFDPPLWIESPPLWIEPRF</sequence>
<protein>
    <recommendedName>
        <fullName evidence="1">KIB1-4 beta-propeller domain-containing protein</fullName>
    </recommendedName>
</protein>
<dbReference type="EMBL" id="JBJKBG010000008">
    <property type="protein sequence ID" value="KAL3724844.1"/>
    <property type="molecule type" value="Genomic_DNA"/>
</dbReference>
<proteinExistence type="predicted"/>
<name>A0ABD3JCV1_EUCGL</name>
<evidence type="ECO:0000313" key="3">
    <source>
        <dbReference type="Proteomes" id="UP001634007"/>
    </source>
</evidence>
<feature type="domain" description="KIB1-4 beta-propeller" evidence="1">
    <location>
        <begin position="66"/>
        <end position="313"/>
    </location>
</feature>
<dbReference type="InterPro" id="IPR005174">
    <property type="entry name" value="KIB1-4_b-propeller"/>
</dbReference>